<dbReference type="Proteomes" id="UP001156441">
    <property type="component" value="Unassembled WGS sequence"/>
</dbReference>
<organism evidence="1 2">
    <name type="scientific">Actinophytocola gossypii</name>
    <dbReference type="NCBI Taxonomy" id="2812003"/>
    <lineage>
        <taxon>Bacteria</taxon>
        <taxon>Bacillati</taxon>
        <taxon>Actinomycetota</taxon>
        <taxon>Actinomycetes</taxon>
        <taxon>Pseudonocardiales</taxon>
        <taxon>Pseudonocardiaceae</taxon>
    </lineage>
</organism>
<protein>
    <submittedName>
        <fullName evidence="1">SRPBCC family protein</fullName>
    </submittedName>
</protein>
<evidence type="ECO:0000313" key="2">
    <source>
        <dbReference type="Proteomes" id="UP001156441"/>
    </source>
</evidence>
<dbReference type="RefSeq" id="WP_260190316.1">
    <property type="nucleotide sequence ID" value="NZ_JAFFZE010000006.1"/>
</dbReference>
<dbReference type="InterPro" id="IPR019587">
    <property type="entry name" value="Polyketide_cyclase/dehydratase"/>
</dbReference>
<name>A0ABT2J545_9PSEU</name>
<reference evidence="1 2" key="1">
    <citation type="submission" date="2021-02" db="EMBL/GenBank/DDBJ databases">
        <title>Actinophytocola xerophila sp. nov., isolated from soil of cotton cropping field.</title>
        <authorList>
            <person name="Huang R."/>
            <person name="Chen X."/>
            <person name="Ge X."/>
            <person name="Liu W."/>
        </authorList>
    </citation>
    <scope>NUCLEOTIDE SEQUENCE [LARGE SCALE GENOMIC DNA]</scope>
    <source>
        <strain evidence="1 2">S1-96</strain>
    </source>
</reference>
<dbReference type="EMBL" id="JAFFZE010000006">
    <property type="protein sequence ID" value="MCT2582980.1"/>
    <property type="molecule type" value="Genomic_DNA"/>
</dbReference>
<dbReference type="SUPFAM" id="SSF55961">
    <property type="entry name" value="Bet v1-like"/>
    <property type="match status" value="1"/>
</dbReference>
<comment type="caution">
    <text evidence="1">The sequence shown here is derived from an EMBL/GenBank/DDBJ whole genome shotgun (WGS) entry which is preliminary data.</text>
</comment>
<dbReference type="InterPro" id="IPR023393">
    <property type="entry name" value="START-like_dom_sf"/>
</dbReference>
<proteinExistence type="predicted"/>
<accession>A0ABT2J545</accession>
<keyword evidence="2" id="KW-1185">Reference proteome</keyword>
<evidence type="ECO:0000313" key="1">
    <source>
        <dbReference type="EMBL" id="MCT2582980.1"/>
    </source>
</evidence>
<sequence length="157" mass="17931">MVEARAQQTMACSPEEFLEFVLDIERYAQVDDKLGPFDWSRREENRVEFKFRPTMPGIPGPAPKMVAEGVLTPGKRIDVGLLPPPNNKLWHRLITFNATFVCEPVEDGTLVTRTMTIEAKPAVRWLVEPILRRTLPKSVEAEVRDAKAYLERQNRGV</sequence>
<dbReference type="Gene3D" id="3.30.530.20">
    <property type="match status" value="1"/>
</dbReference>
<dbReference type="Pfam" id="PF10604">
    <property type="entry name" value="Polyketide_cyc2"/>
    <property type="match status" value="1"/>
</dbReference>
<gene>
    <name evidence="1" type="ORF">JT362_07605</name>
</gene>